<name>A0AAV4MTI8_CAEEX</name>
<accession>A0AAV4MTI8</accession>
<organism evidence="1 2">
    <name type="scientific">Caerostris extrusa</name>
    <name type="common">Bark spider</name>
    <name type="synonym">Caerostris bankana</name>
    <dbReference type="NCBI Taxonomy" id="172846"/>
    <lineage>
        <taxon>Eukaryota</taxon>
        <taxon>Metazoa</taxon>
        <taxon>Ecdysozoa</taxon>
        <taxon>Arthropoda</taxon>
        <taxon>Chelicerata</taxon>
        <taxon>Arachnida</taxon>
        <taxon>Araneae</taxon>
        <taxon>Araneomorphae</taxon>
        <taxon>Entelegynae</taxon>
        <taxon>Araneoidea</taxon>
        <taxon>Araneidae</taxon>
        <taxon>Caerostris</taxon>
    </lineage>
</organism>
<evidence type="ECO:0000313" key="1">
    <source>
        <dbReference type="EMBL" id="GIX75722.1"/>
    </source>
</evidence>
<protein>
    <submittedName>
        <fullName evidence="1">Uncharacterized protein</fullName>
    </submittedName>
</protein>
<reference evidence="1 2" key="1">
    <citation type="submission" date="2021-06" db="EMBL/GenBank/DDBJ databases">
        <title>Caerostris extrusa draft genome.</title>
        <authorList>
            <person name="Kono N."/>
            <person name="Arakawa K."/>
        </authorList>
    </citation>
    <scope>NUCLEOTIDE SEQUENCE [LARGE SCALE GENOMIC DNA]</scope>
</reference>
<dbReference type="Proteomes" id="UP001054945">
    <property type="component" value="Unassembled WGS sequence"/>
</dbReference>
<evidence type="ECO:0000313" key="2">
    <source>
        <dbReference type="Proteomes" id="UP001054945"/>
    </source>
</evidence>
<sequence>LLLCGLINTDSTAKPRIPLTKMSFYNEQISAFVVSCTVKIKWKYSFTREIYTTDIEI</sequence>
<dbReference type="EMBL" id="BPLR01020190">
    <property type="protein sequence ID" value="GIX75722.1"/>
    <property type="molecule type" value="Genomic_DNA"/>
</dbReference>
<proteinExistence type="predicted"/>
<keyword evidence="2" id="KW-1185">Reference proteome</keyword>
<gene>
    <name evidence="1" type="ORF">CEXT_572831</name>
</gene>
<dbReference type="AlphaFoldDB" id="A0AAV4MTI8"/>
<feature type="non-terminal residue" evidence="1">
    <location>
        <position position="1"/>
    </location>
</feature>
<comment type="caution">
    <text evidence="1">The sequence shown here is derived from an EMBL/GenBank/DDBJ whole genome shotgun (WGS) entry which is preliminary data.</text>
</comment>